<dbReference type="eggNOG" id="ENOG50335DI">
    <property type="taxonomic scope" value="Bacteria"/>
</dbReference>
<sequence length="116" mass="13935">MYIKNKFILNSDFEVRELREEDENGDVDLFIPIEYRTVNLHLPFIDPNKMSRIQLSEVKSIILRFNTMENNNKCSVHFLKNIDLLSHLLNFELDYSDYEIVIKQEEYSVSFKLIEK</sequence>
<gene>
    <name evidence="1" type="ordered locus">Clos_0713</name>
</gene>
<dbReference type="HOGENOM" id="CLU_166658_0_0_9"/>
<proteinExistence type="predicted"/>
<accession>A8MMA5</accession>
<reference evidence="2" key="1">
    <citation type="submission" date="2007-10" db="EMBL/GenBank/DDBJ databases">
        <title>Complete genome of Alkaliphilus oremlandii OhILAs.</title>
        <authorList>
            <person name="Copeland A."/>
            <person name="Lucas S."/>
            <person name="Lapidus A."/>
            <person name="Barry K."/>
            <person name="Detter J.C."/>
            <person name="Glavina del Rio T."/>
            <person name="Hammon N."/>
            <person name="Israni S."/>
            <person name="Dalin E."/>
            <person name="Tice H."/>
            <person name="Pitluck S."/>
            <person name="Chain P."/>
            <person name="Malfatti S."/>
            <person name="Shin M."/>
            <person name="Vergez L."/>
            <person name="Schmutz J."/>
            <person name="Larimer F."/>
            <person name="Land M."/>
            <person name="Hauser L."/>
            <person name="Kyrpides N."/>
            <person name="Mikhailova N."/>
            <person name="Stolz J.F."/>
            <person name="Dawson A."/>
            <person name="Fisher E."/>
            <person name="Crable B."/>
            <person name="Perera E."/>
            <person name="Lisak J."/>
            <person name="Ranganathan M."/>
            <person name="Basu P."/>
            <person name="Richardson P."/>
        </authorList>
    </citation>
    <scope>NUCLEOTIDE SEQUENCE [LARGE SCALE GENOMIC DNA]</scope>
    <source>
        <strain evidence="2">OhILAs</strain>
    </source>
</reference>
<keyword evidence="2" id="KW-1185">Reference proteome</keyword>
<protein>
    <submittedName>
        <fullName evidence="1">Uncharacterized protein</fullName>
    </submittedName>
</protein>
<dbReference type="KEGG" id="aoe:Clos_0713"/>
<dbReference type="AlphaFoldDB" id="A8MMA5"/>
<dbReference type="Proteomes" id="UP000000269">
    <property type="component" value="Chromosome"/>
</dbReference>
<evidence type="ECO:0000313" key="2">
    <source>
        <dbReference type="Proteomes" id="UP000000269"/>
    </source>
</evidence>
<dbReference type="STRING" id="350688.Clos_0713"/>
<organism evidence="1 2">
    <name type="scientific">Alkaliphilus oremlandii (strain OhILAs)</name>
    <name type="common">Clostridium oremlandii (strain OhILAs)</name>
    <dbReference type="NCBI Taxonomy" id="350688"/>
    <lineage>
        <taxon>Bacteria</taxon>
        <taxon>Bacillati</taxon>
        <taxon>Bacillota</taxon>
        <taxon>Clostridia</taxon>
        <taxon>Peptostreptococcales</taxon>
        <taxon>Natronincolaceae</taxon>
        <taxon>Alkaliphilus</taxon>
    </lineage>
</organism>
<evidence type="ECO:0000313" key="1">
    <source>
        <dbReference type="EMBL" id="ABW18272.1"/>
    </source>
</evidence>
<dbReference type="RefSeq" id="WP_012158586.1">
    <property type="nucleotide sequence ID" value="NC_009922.1"/>
</dbReference>
<dbReference type="EMBL" id="CP000853">
    <property type="protein sequence ID" value="ABW18272.1"/>
    <property type="molecule type" value="Genomic_DNA"/>
</dbReference>
<name>A8MMA5_ALKOO</name>